<evidence type="ECO:0000313" key="4">
    <source>
        <dbReference type="EMBL" id="THV32758.1"/>
    </source>
</evidence>
<sequence>MTAKNAKTAIIYARYSTDRQTDVSIETQVELCQNFIADRGWQLLDTYSDRAISGSNYLTRPGIQRVLNRIKSSKVDVVLCVTVDRVSRDAEHGNGFLKRLRYNSTELWTVHGGSSVTDIEMGLRATLSQELVEQIRYRTREGMKTAVRRGKATTCLAYGYRIKLEYDAHGERIPGLREVDPVQAEVVQEIFSLYADGVSPSAIAVELNRRGIPGPRAAAWRDTAIRGHVDRGTGILNNELYLGRAIWNRREYRKNPDTERRIARHNDSDDWVVDERPELRIIPDDLWSAVKRRQLGVRGEFERTLSNPLNRTHRPSYLLSGLLECAECGGPYAVMATGRYGCTNHKKKIPLDVLGGACCSNHKTILRRELEDRILTSIPAALVHMDVFRRTVDKVLQSELAEQKTAAHQTQDIAAALERNRREQEGIVAQMSQRAAEGRRPNAALDDRLDRLDDEREALERQLASAPSMDKPVSDAERLAALRDEINEDTVRTVIHAMLYMMRDHADPQTKQPLIGIIRQLIQKVVIASTPGRQPPALEVHGRIASILAAMETAQIMEAKFKAMVDQDVLARQLSGELDTEDKKQKLLAGYAEELSRKRLEWQQIQVSVVAGAGSNLYLLPEQVKMVAGTGSHHNLLFETAA</sequence>
<dbReference type="PROSITE" id="PS51737">
    <property type="entry name" value="RECOMBINASE_DNA_BIND"/>
    <property type="match status" value="1"/>
</dbReference>
<dbReference type="PANTHER" id="PTHR30461">
    <property type="entry name" value="DNA-INVERTASE FROM LAMBDOID PROPHAGE"/>
    <property type="match status" value="1"/>
</dbReference>
<dbReference type="Gene3D" id="3.90.1750.20">
    <property type="entry name" value="Putative Large Serine Recombinase, Chain B, Domain 2"/>
    <property type="match status" value="1"/>
</dbReference>
<dbReference type="AlphaFoldDB" id="A0A4S8PP61"/>
<organism evidence="4 5">
    <name type="scientific">Rhizobium rosettiformans W3</name>
    <dbReference type="NCBI Taxonomy" id="538378"/>
    <lineage>
        <taxon>Bacteria</taxon>
        <taxon>Pseudomonadati</taxon>
        <taxon>Pseudomonadota</taxon>
        <taxon>Alphaproteobacteria</taxon>
        <taxon>Hyphomicrobiales</taxon>
        <taxon>Rhizobiaceae</taxon>
        <taxon>Rhizobium/Agrobacterium group</taxon>
        <taxon>Rhizobium</taxon>
    </lineage>
</organism>
<dbReference type="RefSeq" id="WP_136542749.1">
    <property type="nucleotide sequence ID" value="NZ_STGU01000013.1"/>
</dbReference>
<comment type="caution">
    <text evidence="4">The sequence shown here is derived from an EMBL/GenBank/DDBJ whole genome shotgun (WGS) entry which is preliminary data.</text>
</comment>
<dbReference type="GO" id="GO:0003677">
    <property type="term" value="F:DNA binding"/>
    <property type="evidence" value="ECO:0007669"/>
    <property type="project" value="InterPro"/>
</dbReference>
<dbReference type="SUPFAM" id="SSF53041">
    <property type="entry name" value="Resolvase-like"/>
    <property type="match status" value="1"/>
</dbReference>
<dbReference type="PROSITE" id="PS51736">
    <property type="entry name" value="RECOMBINASES_3"/>
    <property type="match status" value="1"/>
</dbReference>
<evidence type="ECO:0000259" key="3">
    <source>
        <dbReference type="PROSITE" id="PS51737"/>
    </source>
</evidence>
<dbReference type="InterPro" id="IPR025827">
    <property type="entry name" value="Zn_ribbon_recom_dom"/>
</dbReference>
<dbReference type="PANTHER" id="PTHR30461:SF23">
    <property type="entry name" value="DNA RECOMBINASE-RELATED"/>
    <property type="match status" value="1"/>
</dbReference>
<dbReference type="InterPro" id="IPR050639">
    <property type="entry name" value="SSR_resolvase"/>
</dbReference>
<reference evidence="4 5" key="1">
    <citation type="submission" date="2019-04" db="EMBL/GenBank/DDBJ databases">
        <title>genome sequence of strain W3.</title>
        <authorList>
            <person name="Gao J."/>
            <person name="Sun J."/>
        </authorList>
    </citation>
    <scope>NUCLEOTIDE SEQUENCE [LARGE SCALE GENOMIC DNA]</scope>
    <source>
        <strain evidence="4 5">W3</strain>
    </source>
</reference>
<feature type="coiled-coil region" evidence="1">
    <location>
        <begin position="414"/>
        <end position="462"/>
    </location>
</feature>
<name>A0A4S8PP61_9HYPH</name>
<dbReference type="EMBL" id="STGU01000013">
    <property type="protein sequence ID" value="THV32758.1"/>
    <property type="molecule type" value="Genomic_DNA"/>
</dbReference>
<dbReference type="Pfam" id="PF13408">
    <property type="entry name" value="Zn_ribbon_recom"/>
    <property type="match status" value="1"/>
</dbReference>
<protein>
    <submittedName>
        <fullName evidence="4">Recombinase family protein</fullName>
    </submittedName>
</protein>
<dbReference type="InterPro" id="IPR006119">
    <property type="entry name" value="Resolv_N"/>
</dbReference>
<dbReference type="Pfam" id="PF07508">
    <property type="entry name" value="Recombinase"/>
    <property type="match status" value="1"/>
</dbReference>
<evidence type="ECO:0000256" key="1">
    <source>
        <dbReference type="SAM" id="Coils"/>
    </source>
</evidence>
<keyword evidence="1" id="KW-0175">Coiled coil</keyword>
<dbReference type="InterPro" id="IPR011109">
    <property type="entry name" value="DNA_bind_recombinase_dom"/>
</dbReference>
<feature type="domain" description="Recombinase" evidence="3">
    <location>
        <begin position="157"/>
        <end position="301"/>
    </location>
</feature>
<dbReference type="GO" id="GO:0000150">
    <property type="term" value="F:DNA strand exchange activity"/>
    <property type="evidence" value="ECO:0007669"/>
    <property type="project" value="InterPro"/>
</dbReference>
<accession>A0A4S8PP61</accession>
<evidence type="ECO:0000313" key="5">
    <source>
        <dbReference type="Proteomes" id="UP000307378"/>
    </source>
</evidence>
<gene>
    <name evidence="4" type="ORF">FAA86_19345</name>
</gene>
<dbReference type="InterPro" id="IPR038109">
    <property type="entry name" value="DNA_bind_recomb_sf"/>
</dbReference>
<dbReference type="SMART" id="SM00857">
    <property type="entry name" value="Resolvase"/>
    <property type="match status" value="1"/>
</dbReference>
<dbReference type="CDD" id="cd00338">
    <property type="entry name" value="Ser_Recombinase"/>
    <property type="match status" value="1"/>
</dbReference>
<dbReference type="Proteomes" id="UP000307378">
    <property type="component" value="Unassembled WGS sequence"/>
</dbReference>
<dbReference type="Pfam" id="PF00239">
    <property type="entry name" value="Resolvase"/>
    <property type="match status" value="1"/>
</dbReference>
<evidence type="ECO:0000259" key="2">
    <source>
        <dbReference type="PROSITE" id="PS51736"/>
    </source>
</evidence>
<feature type="domain" description="Resolvase/invertase-type recombinase catalytic" evidence="2">
    <location>
        <begin position="8"/>
        <end position="150"/>
    </location>
</feature>
<dbReference type="Gene3D" id="3.40.50.1390">
    <property type="entry name" value="Resolvase, N-terminal catalytic domain"/>
    <property type="match status" value="1"/>
</dbReference>
<proteinExistence type="predicted"/>
<dbReference type="InterPro" id="IPR036162">
    <property type="entry name" value="Resolvase-like_N_sf"/>
</dbReference>